<comment type="caution">
    <text evidence="3">The sequence shown here is derived from an EMBL/GenBank/DDBJ whole genome shotgun (WGS) entry which is preliminary data.</text>
</comment>
<dbReference type="InterPro" id="IPR003660">
    <property type="entry name" value="HAMP_dom"/>
</dbReference>
<dbReference type="InterPro" id="IPR052163">
    <property type="entry name" value="DGC-Regulatory_Protein"/>
</dbReference>
<protein>
    <submittedName>
        <fullName evidence="3">Diguanylate cyclase/phosphodiesterase (GGDEF &amp; EAL domain) with PAS/PAC sensor(S)</fullName>
    </submittedName>
</protein>
<keyword evidence="4" id="KW-1185">Reference proteome</keyword>
<gene>
    <name evidence="3" type="ORF">BVER_01060c</name>
</gene>
<name>A0A0L0MFT4_9BURK</name>
<evidence type="ECO:0000259" key="2">
    <source>
        <dbReference type="PROSITE" id="PS50887"/>
    </source>
</evidence>
<dbReference type="PROSITE" id="PS50887">
    <property type="entry name" value="GGDEF"/>
    <property type="match status" value="1"/>
</dbReference>
<dbReference type="CDD" id="cd01949">
    <property type="entry name" value="GGDEF"/>
    <property type="match status" value="1"/>
</dbReference>
<dbReference type="SMART" id="SM00304">
    <property type="entry name" value="HAMP"/>
    <property type="match status" value="1"/>
</dbReference>
<dbReference type="InterPro" id="IPR000160">
    <property type="entry name" value="GGDEF_dom"/>
</dbReference>
<dbReference type="EMBL" id="LFJJ01000043">
    <property type="protein sequence ID" value="KND60834.1"/>
    <property type="molecule type" value="Genomic_DNA"/>
</dbReference>
<sequence>MIVAIGVLVCGVKFWTMRRLDALVFRPLERVTRALTQLAAGEADTAFPPVRHKDEIGGLIHAFQQCRHNAEALREAYVATKLAEESAARLACHDPLTGLFNRRHLSARIDALSATAPGCRHYLYVVDLDRFKPVNDLYGHATGDHDVVARPGGDEFAVLASFADAETDADNDATRLARCIRDAICAPFEIGGIQVEVGDSIGIAQYGRDGIDADSLVRSADAAMYRAKAMPSTEFQFFEESMREALRM</sequence>
<dbReference type="GO" id="GO:0007165">
    <property type="term" value="P:signal transduction"/>
    <property type="evidence" value="ECO:0007669"/>
    <property type="project" value="InterPro"/>
</dbReference>
<dbReference type="Pfam" id="PF00672">
    <property type="entry name" value="HAMP"/>
    <property type="match status" value="1"/>
</dbReference>
<dbReference type="SUPFAM" id="SSF158472">
    <property type="entry name" value="HAMP domain-like"/>
    <property type="match status" value="1"/>
</dbReference>
<evidence type="ECO:0000259" key="1">
    <source>
        <dbReference type="PROSITE" id="PS50885"/>
    </source>
</evidence>
<dbReference type="Gene3D" id="3.30.70.270">
    <property type="match status" value="2"/>
</dbReference>
<dbReference type="Gene3D" id="6.10.340.10">
    <property type="match status" value="1"/>
</dbReference>
<organism evidence="3 4">
    <name type="scientific">Candidatus Burkholderia verschuerenii</name>
    <dbReference type="NCBI Taxonomy" id="242163"/>
    <lineage>
        <taxon>Bacteria</taxon>
        <taxon>Pseudomonadati</taxon>
        <taxon>Pseudomonadota</taxon>
        <taxon>Betaproteobacteria</taxon>
        <taxon>Burkholderiales</taxon>
        <taxon>Burkholderiaceae</taxon>
        <taxon>Burkholderia</taxon>
    </lineage>
</organism>
<dbReference type="Proteomes" id="UP000036959">
    <property type="component" value="Unassembled WGS sequence"/>
</dbReference>
<dbReference type="GO" id="GO:0016020">
    <property type="term" value="C:membrane"/>
    <property type="evidence" value="ECO:0007669"/>
    <property type="project" value="InterPro"/>
</dbReference>
<dbReference type="InterPro" id="IPR029787">
    <property type="entry name" value="Nucleotide_cyclase"/>
</dbReference>
<feature type="domain" description="HAMP" evidence="1">
    <location>
        <begin position="22"/>
        <end position="75"/>
    </location>
</feature>
<proteinExistence type="predicted"/>
<dbReference type="PANTHER" id="PTHR46663">
    <property type="entry name" value="DIGUANYLATE CYCLASE DGCT-RELATED"/>
    <property type="match status" value="1"/>
</dbReference>
<dbReference type="Pfam" id="PF00990">
    <property type="entry name" value="GGDEF"/>
    <property type="match status" value="1"/>
</dbReference>
<feature type="domain" description="GGDEF" evidence="2">
    <location>
        <begin position="119"/>
        <end position="240"/>
    </location>
</feature>
<dbReference type="SMART" id="SM00267">
    <property type="entry name" value="GGDEF"/>
    <property type="match status" value="1"/>
</dbReference>
<dbReference type="SUPFAM" id="SSF55073">
    <property type="entry name" value="Nucleotide cyclase"/>
    <property type="match status" value="1"/>
</dbReference>
<dbReference type="PROSITE" id="PS50885">
    <property type="entry name" value="HAMP"/>
    <property type="match status" value="1"/>
</dbReference>
<dbReference type="RefSeq" id="WP_050453282.1">
    <property type="nucleotide sequence ID" value="NZ_LFJJ01000043.1"/>
</dbReference>
<reference evidence="4" key="1">
    <citation type="submission" date="2015-06" db="EMBL/GenBank/DDBJ databases">
        <title>Comparative genomics of Burkholderia leaf nodule symbionts.</title>
        <authorList>
            <person name="Carlier A."/>
            <person name="Eberl L."/>
            <person name="Pinto-Carbo M."/>
        </authorList>
    </citation>
    <scope>NUCLEOTIDE SEQUENCE [LARGE SCALE GENOMIC DNA]</scope>
    <source>
        <strain evidence="4">UZHbot4</strain>
    </source>
</reference>
<dbReference type="AlphaFoldDB" id="A0A0L0MFT4"/>
<accession>A0A0L0MFT4</accession>
<dbReference type="PANTHER" id="PTHR46663:SF2">
    <property type="entry name" value="GGDEF DOMAIN-CONTAINING PROTEIN"/>
    <property type="match status" value="1"/>
</dbReference>
<dbReference type="PATRIC" id="fig|242163.4.peg.5196"/>
<dbReference type="OrthoDB" id="9812260at2"/>
<dbReference type="NCBIfam" id="TIGR00254">
    <property type="entry name" value="GGDEF"/>
    <property type="match status" value="2"/>
</dbReference>
<dbReference type="InterPro" id="IPR043128">
    <property type="entry name" value="Rev_trsase/Diguanyl_cyclase"/>
</dbReference>
<dbReference type="CDD" id="cd06225">
    <property type="entry name" value="HAMP"/>
    <property type="match status" value="1"/>
</dbReference>
<evidence type="ECO:0000313" key="3">
    <source>
        <dbReference type="EMBL" id="KND60834.1"/>
    </source>
</evidence>
<evidence type="ECO:0000313" key="4">
    <source>
        <dbReference type="Proteomes" id="UP000036959"/>
    </source>
</evidence>